<dbReference type="GO" id="GO:0006508">
    <property type="term" value="P:proteolysis"/>
    <property type="evidence" value="ECO:0007669"/>
    <property type="project" value="UniProtKB-KW"/>
</dbReference>
<comment type="similarity">
    <text evidence="1">Belongs to the peptidase A1 family.</text>
</comment>
<keyword evidence="3" id="KW-0064">Aspartyl protease</keyword>
<keyword evidence="2" id="KW-0645">Protease</keyword>
<dbReference type="Pfam" id="PF14541">
    <property type="entry name" value="TAXi_C"/>
    <property type="match status" value="1"/>
</dbReference>
<dbReference type="InterPro" id="IPR001461">
    <property type="entry name" value="Aspartic_peptidase_A1"/>
</dbReference>
<feature type="domain" description="Peptidase A1" evidence="7">
    <location>
        <begin position="99"/>
        <end position="449"/>
    </location>
</feature>
<comment type="caution">
    <text evidence="8">The sequence shown here is derived from an EMBL/GenBank/DDBJ whole genome shotgun (WGS) entry which is preliminary data.</text>
</comment>
<dbReference type="FunFam" id="2.40.70.10:FF:000056">
    <property type="entry name" value="Eukaryotic aspartyl protease family protein"/>
    <property type="match status" value="1"/>
</dbReference>
<evidence type="ECO:0000256" key="6">
    <source>
        <dbReference type="SAM" id="Phobius"/>
    </source>
</evidence>
<accession>A0A118K2G7</accession>
<keyword evidence="6" id="KW-0812">Transmembrane</keyword>
<reference evidence="8 9" key="1">
    <citation type="journal article" date="2016" name="Sci. Rep.">
        <title>The genome sequence of the outbreeding globe artichoke constructed de novo incorporating a phase-aware low-pass sequencing strategy of F1 progeny.</title>
        <authorList>
            <person name="Scaglione D."/>
            <person name="Reyes-Chin-Wo S."/>
            <person name="Acquadro A."/>
            <person name="Froenicke L."/>
            <person name="Portis E."/>
            <person name="Beitel C."/>
            <person name="Tirone M."/>
            <person name="Mauro R."/>
            <person name="Lo Monaco A."/>
            <person name="Mauromicale G."/>
            <person name="Faccioli P."/>
            <person name="Cattivelli L."/>
            <person name="Rieseberg L."/>
            <person name="Michelmore R."/>
            <person name="Lanteri S."/>
        </authorList>
    </citation>
    <scope>NUCLEOTIDE SEQUENCE [LARGE SCALE GENOMIC DNA]</scope>
    <source>
        <strain evidence="8">2C</strain>
    </source>
</reference>
<dbReference type="SUPFAM" id="SSF50630">
    <property type="entry name" value="Acid proteases"/>
    <property type="match status" value="1"/>
</dbReference>
<organism evidence="8 9">
    <name type="scientific">Cynara cardunculus var. scolymus</name>
    <name type="common">Globe artichoke</name>
    <name type="synonym">Cynara scolymus</name>
    <dbReference type="NCBI Taxonomy" id="59895"/>
    <lineage>
        <taxon>Eukaryota</taxon>
        <taxon>Viridiplantae</taxon>
        <taxon>Streptophyta</taxon>
        <taxon>Embryophyta</taxon>
        <taxon>Tracheophyta</taxon>
        <taxon>Spermatophyta</taxon>
        <taxon>Magnoliopsida</taxon>
        <taxon>eudicotyledons</taxon>
        <taxon>Gunneridae</taxon>
        <taxon>Pentapetalae</taxon>
        <taxon>asterids</taxon>
        <taxon>campanulids</taxon>
        <taxon>Asterales</taxon>
        <taxon>Asteraceae</taxon>
        <taxon>Carduoideae</taxon>
        <taxon>Cardueae</taxon>
        <taxon>Carduinae</taxon>
        <taxon>Cynara</taxon>
    </lineage>
</organism>
<dbReference type="InterPro" id="IPR033121">
    <property type="entry name" value="PEPTIDASE_A1"/>
</dbReference>
<dbReference type="Gramene" id="KVI04352">
    <property type="protein sequence ID" value="KVI04352"/>
    <property type="gene ID" value="Ccrd_017337"/>
</dbReference>
<keyword evidence="4" id="KW-0378">Hydrolase</keyword>
<proteinExistence type="inferred from homology"/>
<dbReference type="InterPro" id="IPR032799">
    <property type="entry name" value="TAXi_C"/>
</dbReference>
<sequence length="502" mass="54682">MRTYLIINKKGKNIKEDQQYGSVNTSVDVIQCNGILSDIDYLFLVKANCISLGFASSVAAQSRRMDLNKGGFVVLVIGFVLLLLQFCLLASANVVFQVQHKFAGYKRSLSEFKAHDNDRSDLLWVNCAGCQKCPKKSDLGISLALYNPKASSTAKMVACDQEICISTLSGPNGDCKVGMYCSYSVTYGDGSSTMGYFVRDAVQLDQVSGDLQTTSMNGNRCGSQQSGELGSSQQALDGILGFGQANSSVLSQLASAKKVKKIFSHCLDGSQGGGIFAIGEVVQPKVQTTPMIPEAHYNVELKAIEVGGDVLQLPTDIFDVGAKRGTIIDSGTTLAYLPDLVYKQVIEKIDAAQPNIKSHIVDQQFTCYKYPGNVDKGFPDVTFHFDNSLSLKVLPHQYLFEVEDQDWCVGFQDSELQSKDGKEITLLGDLVLTDKLVTYDMEKQTVGWIDYNCSSSIKVKDEGSGKEYWVSAHNLSPSGRIDTSTGMVVACFMFLVAATFIN</sequence>
<evidence type="ECO:0000259" key="7">
    <source>
        <dbReference type="PROSITE" id="PS51767"/>
    </source>
</evidence>
<dbReference type="CDD" id="cd05476">
    <property type="entry name" value="pepsin_A_like_plant"/>
    <property type="match status" value="1"/>
</dbReference>
<evidence type="ECO:0000313" key="9">
    <source>
        <dbReference type="Proteomes" id="UP000243975"/>
    </source>
</evidence>
<evidence type="ECO:0000256" key="4">
    <source>
        <dbReference type="ARBA" id="ARBA00022801"/>
    </source>
</evidence>
<dbReference type="Gene3D" id="2.40.70.10">
    <property type="entry name" value="Acid Proteases"/>
    <property type="match status" value="2"/>
</dbReference>
<dbReference type="EMBL" id="LEKV01002210">
    <property type="protein sequence ID" value="KVI04352.1"/>
    <property type="molecule type" value="Genomic_DNA"/>
</dbReference>
<protein>
    <submittedName>
        <fullName evidence="8">Aspartic peptidase</fullName>
    </submittedName>
</protein>
<dbReference type="Proteomes" id="UP000243975">
    <property type="component" value="Unassembled WGS sequence"/>
</dbReference>
<dbReference type="PANTHER" id="PTHR13683:SF768">
    <property type="entry name" value="EUKARYOTIC ASPARTYL PROTEASE FAMILY PROTEIN"/>
    <property type="match status" value="1"/>
</dbReference>
<dbReference type="InterPro" id="IPR032861">
    <property type="entry name" value="TAXi_N"/>
</dbReference>
<feature type="transmembrane region" description="Helical" evidence="6">
    <location>
        <begin position="72"/>
        <end position="96"/>
    </location>
</feature>
<evidence type="ECO:0000313" key="8">
    <source>
        <dbReference type="EMBL" id="KVI04352.1"/>
    </source>
</evidence>
<dbReference type="PROSITE" id="PS51767">
    <property type="entry name" value="PEPTIDASE_A1"/>
    <property type="match status" value="1"/>
</dbReference>
<dbReference type="InterPro" id="IPR034161">
    <property type="entry name" value="Pepsin-like_plant"/>
</dbReference>
<evidence type="ECO:0000256" key="5">
    <source>
        <dbReference type="ARBA" id="ARBA00023180"/>
    </source>
</evidence>
<dbReference type="PANTHER" id="PTHR13683">
    <property type="entry name" value="ASPARTYL PROTEASES"/>
    <property type="match status" value="1"/>
</dbReference>
<dbReference type="STRING" id="59895.A0A118K2G7"/>
<evidence type="ECO:0000256" key="1">
    <source>
        <dbReference type="ARBA" id="ARBA00007447"/>
    </source>
</evidence>
<evidence type="ECO:0000256" key="2">
    <source>
        <dbReference type="ARBA" id="ARBA00022670"/>
    </source>
</evidence>
<name>A0A118K2G7_CYNCS</name>
<keyword evidence="6" id="KW-0472">Membrane</keyword>
<keyword evidence="6" id="KW-1133">Transmembrane helix</keyword>
<evidence type="ECO:0000256" key="3">
    <source>
        <dbReference type="ARBA" id="ARBA00022750"/>
    </source>
</evidence>
<dbReference type="InterPro" id="IPR021109">
    <property type="entry name" value="Peptidase_aspartic_dom_sf"/>
</dbReference>
<gene>
    <name evidence="8" type="ORF">Ccrd_017337</name>
</gene>
<dbReference type="OMA" id="CATMFEA"/>
<dbReference type="AlphaFoldDB" id="A0A118K2G7"/>
<keyword evidence="5" id="KW-0325">Glycoprotein</keyword>
<keyword evidence="9" id="KW-1185">Reference proteome</keyword>
<dbReference type="GO" id="GO:0004190">
    <property type="term" value="F:aspartic-type endopeptidase activity"/>
    <property type="evidence" value="ECO:0007669"/>
    <property type="project" value="UniProtKB-KW"/>
</dbReference>
<dbReference type="Pfam" id="PF14543">
    <property type="entry name" value="TAXi_N"/>
    <property type="match status" value="1"/>
</dbReference>